<name>A0A9X3A0R0_9PSEU</name>
<keyword evidence="5 6" id="KW-0472">Membrane</keyword>
<feature type="transmembrane region" description="Helical" evidence="6">
    <location>
        <begin position="23"/>
        <end position="45"/>
    </location>
</feature>
<feature type="domain" description="Major facilitator superfamily (MFS) profile" evidence="7">
    <location>
        <begin position="14"/>
        <end position="399"/>
    </location>
</feature>
<protein>
    <submittedName>
        <fullName evidence="8">MFS transporter</fullName>
    </submittedName>
</protein>
<feature type="transmembrane region" description="Helical" evidence="6">
    <location>
        <begin position="377"/>
        <end position="394"/>
    </location>
</feature>
<dbReference type="PROSITE" id="PS50850">
    <property type="entry name" value="MFS"/>
    <property type="match status" value="1"/>
</dbReference>
<feature type="transmembrane region" description="Helical" evidence="6">
    <location>
        <begin position="84"/>
        <end position="102"/>
    </location>
</feature>
<evidence type="ECO:0000256" key="6">
    <source>
        <dbReference type="SAM" id="Phobius"/>
    </source>
</evidence>
<proteinExistence type="predicted"/>
<feature type="transmembrane region" description="Helical" evidence="6">
    <location>
        <begin position="108"/>
        <end position="131"/>
    </location>
</feature>
<keyword evidence="2" id="KW-1003">Cell membrane</keyword>
<keyword evidence="3 6" id="KW-0812">Transmembrane</keyword>
<dbReference type="Pfam" id="PF07690">
    <property type="entry name" value="MFS_1"/>
    <property type="match status" value="1"/>
</dbReference>
<evidence type="ECO:0000256" key="1">
    <source>
        <dbReference type="ARBA" id="ARBA00004651"/>
    </source>
</evidence>
<feature type="transmembrane region" description="Helical" evidence="6">
    <location>
        <begin position="312"/>
        <end position="335"/>
    </location>
</feature>
<dbReference type="InterPro" id="IPR011701">
    <property type="entry name" value="MFS"/>
</dbReference>
<comment type="subcellular location">
    <subcellularLocation>
        <location evidence="1">Cell membrane</location>
        <topology evidence="1">Multi-pass membrane protein</topology>
    </subcellularLocation>
</comment>
<feature type="transmembrane region" description="Helical" evidence="6">
    <location>
        <begin position="347"/>
        <end position="371"/>
    </location>
</feature>
<accession>A0A9X3A0R0</accession>
<dbReference type="EMBL" id="JANYMP010000004">
    <property type="protein sequence ID" value="MCS7477208.1"/>
    <property type="molecule type" value="Genomic_DNA"/>
</dbReference>
<dbReference type="PANTHER" id="PTHR43124">
    <property type="entry name" value="PURINE EFFLUX PUMP PBUE"/>
    <property type="match status" value="1"/>
</dbReference>
<feature type="transmembrane region" description="Helical" evidence="6">
    <location>
        <begin position="143"/>
        <end position="163"/>
    </location>
</feature>
<feature type="transmembrane region" description="Helical" evidence="6">
    <location>
        <begin position="169"/>
        <end position="190"/>
    </location>
</feature>
<evidence type="ECO:0000256" key="5">
    <source>
        <dbReference type="ARBA" id="ARBA00023136"/>
    </source>
</evidence>
<dbReference type="GO" id="GO:0005886">
    <property type="term" value="C:plasma membrane"/>
    <property type="evidence" value="ECO:0007669"/>
    <property type="project" value="UniProtKB-SubCell"/>
</dbReference>
<dbReference type="AlphaFoldDB" id="A0A9X3A0R0"/>
<feature type="transmembrane region" description="Helical" evidence="6">
    <location>
        <begin position="57"/>
        <end position="77"/>
    </location>
</feature>
<evidence type="ECO:0000313" key="9">
    <source>
        <dbReference type="Proteomes" id="UP001141259"/>
    </source>
</evidence>
<evidence type="ECO:0000256" key="4">
    <source>
        <dbReference type="ARBA" id="ARBA00022989"/>
    </source>
</evidence>
<evidence type="ECO:0000313" key="8">
    <source>
        <dbReference type="EMBL" id="MCS7477208.1"/>
    </source>
</evidence>
<dbReference type="InterPro" id="IPR020846">
    <property type="entry name" value="MFS_dom"/>
</dbReference>
<feature type="transmembrane region" description="Helical" evidence="6">
    <location>
        <begin position="211"/>
        <end position="235"/>
    </location>
</feature>
<dbReference type="InterPro" id="IPR050189">
    <property type="entry name" value="MFS_Efflux_Transporters"/>
</dbReference>
<dbReference type="InterPro" id="IPR036259">
    <property type="entry name" value="MFS_trans_sf"/>
</dbReference>
<dbReference type="Proteomes" id="UP001141259">
    <property type="component" value="Unassembled WGS sequence"/>
</dbReference>
<reference evidence="8" key="1">
    <citation type="submission" date="2022-08" db="EMBL/GenBank/DDBJ databases">
        <authorList>
            <person name="Tistechok S."/>
            <person name="Samborskyy M."/>
            <person name="Roman I."/>
        </authorList>
    </citation>
    <scope>NUCLEOTIDE SEQUENCE</scope>
    <source>
        <strain evidence="8">DSM 103496</strain>
    </source>
</reference>
<keyword evidence="4 6" id="KW-1133">Transmembrane helix</keyword>
<organism evidence="8 9">
    <name type="scientific">Umezawaea endophytica</name>
    <dbReference type="NCBI Taxonomy" id="1654476"/>
    <lineage>
        <taxon>Bacteria</taxon>
        <taxon>Bacillati</taxon>
        <taxon>Actinomycetota</taxon>
        <taxon>Actinomycetes</taxon>
        <taxon>Pseudonocardiales</taxon>
        <taxon>Pseudonocardiaceae</taxon>
        <taxon>Umezawaea</taxon>
    </lineage>
</organism>
<dbReference type="Gene3D" id="1.20.1250.20">
    <property type="entry name" value="MFS general substrate transporter like domains"/>
    <property type="match status" value="2"/>
</dbReference>
<feature type="transmembrane region" description="Helical" evidence="6">
    <location>
        <begin position="255"/>
        <end position="276"/>
    </location>
</feature>
<evidence type="ECO:0000259" key="7">
    <source>
        <dbReference type="PROSITE" id="PS50850"/>
    </source>
</evidence>
<gene>
    <name evidence="8" type="ORF">NZH93_10105</name>
</gene>
<keyword evidence="9" id="KW-1185">Reference proteome</keyword>
<dbReference type="SUPFAM" id="SSF103473">
    <property type="entry name" value="MFS general substrate transporter"/>
    <property type="match status" value="1"/>
</dbReference>
<dbReference type="GO" id="GO:0022857">
    <property type="term" value="F:transmembrane transporter activity"/>
    <property type="evidence" value="ECO:0007669"/>
    <property type="project" value="InterPro"/>
</dbReference>
<dbReference type="RefSeq" id="WP_259622721.1">
    <property type="nucleotide sequence ID" value="NZ_JANYMP010000004.1"/>
</dbReference>
<comment type="caution">
    <text evidence="8">The sequence shown here is derived from an EMBL/GenBank/DDBJ whole genome shotgun (WGS) entry which is preliminary data.</text>
</comment>
<evidence type="ECO:0000256" key="3">
    <source>
        <dbReference type="ARBA" id="ARBA00022692"/>
    </source>
</evidence>
<sequence length="400" mass="39786">MTAPPTVAPVPGDLRMARALGPVLLASAVGLLPFTVFSTFLVPIAEEAGGGVAAMGSLRGLGGLAALAVGAAVAPLLDRLPKQHVAAVALALLGLSSALGATGHFAAMVVFAVLIGAGTSVLFPAMAAMAADRFGDGPAAGRAATLVTATQSLTAMLAAPLVAAPALLWGWRGNLVAVAVIAFALAAVFLTRRGPVLAPRPRIGYLEALRALGSVPGAGPLLAVALLRTAAFMGYLSYLAAYYDERFSLSPGVFALVWTLSGGSYFLGNLLAGRFANAGSERWRPERVMVVGLVIALGAVVGFYAAPTLPVALGLTVLLGASHATVAACVTTLLVRRCGPRRGSALGVNAAGMSLGVFVGSALGGIGLGVAGHPGTAVVLAGLTLAAVGFAVRVRSVTSV</sequence>
<dbReference type="PANTHER" id="PTHR43124:SF3">
    <property type="entry name" value="CHLORAMPHENICOL EFFLUX PUMP RV0191"/>
    <property type="match status" value="1"/>
</dbReference>
<feature type="transmembrane region" description="Helical" evidence="6">
    <location>
        <begin position="288"/>
        <end position="306"/>
    </location>
</feature>
<evidence type="ECO:0000256" key="2">
    <source>
        <dbReference type="ARBA" id="ARBA00022475"/>
    </source>
</evidence>